<evidence type="ECO:0000256" key="1">
    <source>
        <dbReference type="SAM" id="Phobius"/>
    </source>
</evidence>
<keyword evidence="1" id="KW-0472">Membrane</keyword>
<gene>
    <name evidence="2" type="ORF">EHF44_09210</name>
</gene>
<evidence type="ECO:0008006" key="4">
    <source>
        <dbReference type="Google" id="ProtNLM"/>
    </source>
</evidence>
<feature type="transmembrane region" description="Helical" evidence="1">
    <location>
        <begin position="121"/>
        <end position="149"/>
    </location>
</feature>
<feature type="transmembrane region" description="Helical" evidence="1">
    <location>
        <begin position="365"/>
        <end position="383"/>
    </location>
</feature>
<dbReference type="OrthoDB" id="8207695at2"/>
<evidence type="ECO:0000313" key="3">
    <source>
        <dbReference type="Proteomes" id="UP000270411"/>
    </source>
</evidence>
<proteinExistence type="predicted"/>
<feature type="transmembrane region" description="Helical" evidence="1">
    <location>
        <begin position="340"/>
        <end position="358"/>
    </location>
</feature>
<sequence>MYKNHYENSVGVPRTRGHQHLLLAVGTAVALVFLLSAWFMPMWETNDDVGMSMIAHGYGFVAESSPNLIFSNVIWGRIVRAMPQFGGVVGYTVASTLVIVLAGAAILYFMMRLGVARLHAVLAVALIFLWPVLFPQFTLNAGLLAVAAVLGWRTFAETGEMSSLAVASLLGFFAYLIRDQEFWLVLAVGLPFLPWKALARQRAMQASVVLLAVMIGGAAYLNKAAYDTEAWKSFHAFNIARAPYTDFRAGVQVKERPDVLARHGFSANDIDLVSDWFFVDPHLMDPAKLNGMLDDIKLHKWVQRGFGLGIESLRQLLVDQMWPLLACACLIAFVSPSRVVIMLGVLVVAAVFALGAIGRPGVTRVYYPLAAFLLVAAICALPARPARSRGIATLALVLAGAAALHAAWPHQLEARSRVAQTRLQLEGVPKGTLFVWGPAFPYEAAFTPFHGIPDARSVQIYPMGVSTLAPFSVAMQEEQAGRGFLARLTTEAGLNISMPYGRLERLRTYCREHLQSTLDDKVIHERPGFVIHHVRCLRPGSTRGTQAAVDKH</sequence>
<evidence type="ECO:0000313" key="2">
    <source>
        <dbReference type="EMBL" id="AZG13615.1"/>
    </source>
</evidence>
<feature type="transmembrane region" description="Helical" evidence="1">
    <location>
        <begin position="88"/>
        <end position="109"/>
    </location>
</feature>
<organism evidence="2 3">
    <name type="scientific">Cupriavidus pauculus</name>
    <dbReference type="NCBI Taxonomy" id="82633"/>
    <lineage>
        <taxon>Bacteria</taxon>
        <taxon>Pseudomonadati</taxon>
        <taxon>Pseudomonadota</taxon>
        <taxon>Betaproteobacteria</taxon>
        <taxon>Burkholderiales</taxon>
        <taxon>Burkholderiaceae</taxon>
        <taxon>Cupriavidus</taxon>
    </lineage>
</organism>
<dbReference type="RefSeq" id="WP_124683469.1">
    <property type="nucleotide sequence ID" value="NZ_CP033969.1"/>
</dbReference>
<name>A0A3G8H032_9BURK</name>
<dbReference type="KEGG" id="cpau:EHF44_09210"/>
<keyword evidence="1" id="KW-0812">Transmembrane</keyword>
<feature type="transmembrane region" description="Helical" evidence="1">
    <location>
        <begin position="21"/>
        <end position="43"/>
    </location>
</feature>
<feature type="transmembrane region" description="Helical" evidence="1">
    <location>
        <begin position="204"/>
        <end position="222"/>
    </location>
</feature>
<feature type="transmembrane region" description="Helical" evidence="1">
    <location>
        <begin position="182"/>
        <end position="198"/>
    </location>
</feature>
<reference evidence="3" key="1">
    <citation type="submission" date="2018-11" db="EMBL/GenBank/DDBJ databases">
        <title>FDA dAtabase for Regulatory Grade micrObial Sequences (FDA-ARGOS): Supporting development and validation of Infectious Disease Dx tests.</title>
        <authorList>
            <person name="Goldberg B."/>
            <person name="Campos J."/>
            <person name="Tallon L."/>
            <person name="Sadzewicz L."/>
            <person name="Zhao X."/>
            <person name="Vavikolanu K."/>
            <person name="Mehta A."/>
            <person name="Aluvathingal J."/>
            <person name="Nadendla S."/>
            <person name="Geyer C."/>
            <person name="Nandy P."/>
            <person name="Yan Y."/>
            <person name="Sichtig H."/>
        </authorList>
    </citation>
    <scope>NUCLEOTIDE SEQUENCE [LARGE SCALE GENOMIC DNA]</scope>
    <source>
        <strain evidence="3">FDAARGOS_614</strain>
    </source>
</reference>
<dbReference type="AlphaFoldDB" id="A0A3G8H032"/>
<dbReference type="Proteomes" id="UP000270411">
    <property type="component" value="Chromosome 1"/>
</dbReference>
<keyword evidence="1" id="KW-1133">Transmembrane helix</keyword>
<protein>
    <recommendedName>
        <fullName evidence="4">Glycosyltransferase RgtA/B/C/D-like domain-containing protein</fullName>
    </recommendedName>
</protein>
<dbReference type="EMBL" id="CP033969">
    <property type="protein sequence ID" value="AZG13615.1"/>
    <property type="molecule type" value="Genomic_DNA"/>
</dbReference>
<feature type="transmembrane region" description="Helical" evidence="1">
    <location>
        <begin position="389"/>
        <end position="408"/>
    </location>
</feature>
<accession>A0A3G8H032</accession>
<feature type="transmembrane region" description="Helical" evidence="1">
    <location>
        <begin position="161"/>
        <end position="177"/>
    </location>
</feature>